<dbReference type="InterPro" id="IPR001932">
    <property type="entry name" value="PPM-type_phosphatase-like_dom"/>
</dbReference>
<dbReference type="STRING" id="888268.A0A1E5WB61"/>
<dbReference type="SUPFAM" id="SSF81606">
    <property type="entry name" value="PP2C-like"/>
    <property type="match status" value="1"/>
</dbReference>
<dbReference type="AlphaFoldDB" id="A0A1E5WB61"/>
<evidence type="ECO:0000259" key="5">
    <source>
        <dbReference type="Pfam" id="PF00481"/>
    </source>
</evidence>
<dbReference type="OrthoDB" id="10264738at2759"/>
<accession>A0A1E5WB61</accession>
<dbReference type="Gene3D" id="3.60.40.10">
    <property type="entry name" value="PPM-type phosphatase domain"/>
    <property type="match status" value="1"/>
</dbReference>
<organism evidence="6 7">
    <name type="scientific">Dichanthelium oligosanthes</name>
    <dbReference type="NCBI Taxonomy" id="888268"/>
    <lineage>
        <taxon>Eukaryota</taxon>
        <taxon>Viridiplantae</taxon>
        <taxon>Streptophyta</taxon>
        <taxon>Embryophyta</taxon>
        <taxon>Tracheophyta</taxon>
        <taxon>Spermatophyta</taxon>
        <taxon>Magnoliopsida</taxon>
        <taxon>Liliopsida</taxon>
        <taxon>Poales</taxon>
        <taxon>Poaceae</taxon>
        <taxon>PACMAD clade</taxon>
        <taxon>Panicoideae</taxon>
        <taxon>Panicodae</taxon>
        <taxon>Paniceae</taxon>
        <taxon>Dichantheliinae</taxon>
        <taxon>Dichanthelium</taxon>
    </lineage>
</organism>
<dbReference type="EC" id="3.1.3.16" evidence="1"/>
<dbReference type="EMBL" id="LWDX02014768">
    <property type="protein sequence ID" value="OEL34621.1"/>
    <property type="molecule type" value="Genomic_DNA"/>
</dbReference>
<evidence type="ECO:0000256" key="4">
    <source>
        <dbReference type="SAM" id="MobiDB-lite"/>
    </source>
</evidence>
<comment type="catalytic activity">
    <reaction evidence="2">
        <text>O-phospho-L-seryl-[protein] + H2O = L-seryl-[protein] + phosphate</text>
        <dbReference type="Rhea" id="RHEA:20629"/>
        <dbReference type="Rhea" id="RHEA-COMP:9863"/>
        <dbReference type="Rhea" id="RHEA-COMP:11604"/>
        <dbReference type="ChEBI" id="CHEBI:15377"/>
        <dbReference type="ChEBI" id="CHEBI:29999"/>
        <dbReference type="ChEBI" id="CHEBI:43474"/>
        <dbReference type="ChEBI" id="CHEBI:83421"/>
        <dbReference type="EC" id="3.1.3.16"/>
    </reaction>
</comment>
<dbReference type="GO" id="GO:0004722">
    <property type="term" value="F:protein serine/threonine phosphatase activity"/>
    <property type="evidence" value="ECO:0007669"/>
    <property type="project" value="UniProtKB-EC"/>
</dbReference>
<comment type="caution">
    <text evidence="6">The sequence shown here is derived from an EMBL/GenBank/DDBJ whole genome shotgun (WGS) entry which is preliminary data.</text>
</comment>
<proteinExistence type="predicted"/>
<evidence type="ECO:0000313" key="7">
    <source>
        <dbReference type="Proteomes" id="UP000095767"/>
    </source>
</evidence>
<gene>
    <name evidence="6" type="ORF">BAE44_0004358</name>
</gene>
<dbReference type="InterPro" id="IPR036457">
    <property type="entry name" value="PPM-type-like_dom_sf"/>
</dbReference>
<feature type="region of interest" description="Disordered" evidence="4">
    <location>
        <begin position="131"/>
        <end position="164"/>
    </location>
</feature>
<protein>
    <recommendedName>
        <fullName evidence="1">protein-serine/threonine phosphatase</fullName>
        <ecNumber evidence="1">3.1.3.16</ecNumber>
    </recommendedName>
</protein>
<evidence type="ECO:0000256" key="1">
    <source>
        <dbReference type="ARBA" id="ARBA00013081"/>
    </source>
</evidence>
<evidence type="ECO:0000313" key="6">
    <source>
        <dbReference type="EMBL" id="OEL34621.1"/>
    </source>
</evidence>
<name>A0A1E5WB61_9POAL</name>
<reference evidence="6 7" key="1">
    <citation type="submission" date="2016-09" db="EMBL/GenBank/DDBJ databases">
        <title>The draft genome of Dichanthelium oligosanthes: A C3 panicoid grass species.</title>
        <authorList>
            <person name="Studer A.J."/>
            <person name="Schnable J.C."/>
            <person name="Brutnell T.P."/>
        </authorList>
    </citation>
    <scope>NUCLEOTIDE SEQUENCE [LARGE SCALE GENOMIC DNA]</scope>
    <source>
        <strain evidence="7">cv. Kellogg 1175</strain>
        <tissue evidence="6">Leaf</tissue>
    </source>
</reference>
<evidence type="ECO:0000256" key="2">
    <source>
        <dbReference type="ARBA" id="ARBA00047761"/>
    </source>
</evidence>
<dbReference type="Proteomes" id="UP000095767">
    <property type="component" value="Unassembled WGS sequence"/>
</dbReference>
<sequence length="164" mass="16784">MLGANAEMHAAPGVDDSMSGTTAVAALVAGGALHVANVGDSRAVAGPGPAWCDKVDYGSIGASIAVHTIQSEIPVFVPPEASHVNRCAATEIQSSSSGSPTERSLSCVVPSPTHPLLIRGRISDACKPVQNEQAAAQPVQPWHQVDGGTELERPMQRSITPASC</sequence>
<evidence type="ECO:0000256" key="3">
    <source>
        <dbReference type="ARBA" id="ARBA00048336"/>
    </source>
</evidence>
<comment type="catalytic activity">
    <reaction evidence="3">
        <text>O-phospho-L-threonyl-[protein] + H2O = L-threonyl-[protein] + phosphate</text>
        <dbReference type="Rhea" id="RHEA:47004"/>
        <dbReference type="Rhea" id="RHEA-COMP:11060"/>
        <dbReference type="Rhea" id="RHEA-COMP:11605"/>
        <dbReference type="ChEBI" id="CHEBI:15377"/>
        <dbReference type="ChEBI" id="CHEBI:30013"/>
        <dbReference type="ChEBI" id="CHEBI:43474"/>
        <dbReference type="ChEBI" id="CHEBI:61977"/>
        <dbReference type="EC" id="3.1.3.16"/>
    </reaction>
</comment>
<dbReference type="Pfam" id="PF00481">
    <property type="entry name" value="PP2C"/>
    <property type="match status" value="1"/>
</dbReference>
<feature type="domain" description="PPM-type phosphatase" evidence="5">
    <location>
        <begin position="15"/>
        <end position="44"/>
    </location>
</feature>
<keyword evidence="7" id="KW-1185">Reference proteome</keyword>